<evidence type="ECO:0000256" key="7">
    <source>
        <dbReference type="ARBA" id="ARBA00051587"/>
    </source>
</evidence>
<keyword evidence="4 13" id="KW-0808">Transferase</keyword>
<dbReference type="FunFam" id="3.40.640.10:FF:000090">
    <property type="entry name" value="Pyridoxal phosphate-dependent aminotransferase"/>
    <property type="match status" value="1"/>
</dbReference>
<dbReference type="PIRSF" id="PIRSF000390">
    <property type="entry name" value="PLP_StrS"/>
    <property type="match status" value="1"/>
</dbReference>
<keyword evidence="14" id="KW-1185">Reference proteome</keyword>
<dbReference type="InterPro" id="IPR000653">
    <property type="entry name" value="DegT/StrS_aminotransferase"/>
</dbReference>
<proteinExistence type="inferred from homology"/>
<evidence type="ECO:0000256" key="10">
    <source>
        <dbReference type="PIRSR" id="PIRSR000390-1"/>
    </source>
</evidence>
<dbReference type="NCBIfam" id="TIGR04181">
    <property type="entry name" value="NHT_00031"/>
    <property type="match status" value="1"/>
</dbReference>
<dbReference type="PANTHER" id="PTHR30244">
    <property type="entry name" value="TRANSAMINASE"/>
    <property type="match status" value="1"/>
</dbReference>
<comment type="cofactor">
    <cofactor evidence="1">
        <name>pyridoxal 5'-phosphate</name>
        <dbReference type="ChEBI" id="CHEBI:597326"/>
    </cofactor>
</comment>
<evidence type="ECO:0000256" key="2">
    <source>
        <dbReference type="ARBA" id="ARBA00005125"/>
    </source>
</evidence>
<feature type="modified residue" description="N6-(pyridoxal phosphate)lysine" evidence="11">
    <location>
        <position position="221"/>
    </location>
</feature>
<dbReference type="Pfam" id="PF01041">
    <property type="entry name" value="DegT_DnrJ_EryC1"/>
    <property type="match status" value="1"/>
</dbReference>
<evidence type="ECO:0000256" key="5">
    <source>
        <dbReference type="ARBA" id="ARBA00022898"/>
    </source>
</evidence>
<dbReference type="PANTHER" id="PTHR30244:SF30">
    <property type="entry name" value="BLR5990 PROTEIN"/>
    <property type="match status" value="1"/>
</dbReference>
<evidence type="ECO:0000256" key="3">
    <source>
        <dbReference type="ARBA" id="ARBA00022576"/>
    </source>
</evidence>
<dbReference type="EMBL" id="CP022187">
    <property type="protein sequence ID" value="AWI77206.1"/>
    <property type="molecule type" value="Genomic_DNA"/>
</dbReference>
<dbReference type="Gene3D" id="3.90.1150.10">
    <property type="entry name" value="Aspartate Aminotransferase, domain 1"/>
    <property type="match status" value="1"/>
</dbReference>
<keyword evidence="3 13" id="KW-0032">Aminotransferase</keyword>
<evidence type="ECO:0000313" key="13">
    <source>
        <dbReference type="EMBL" id="AWI77206.1"/>
    </source>
</evidence>
<dbReference type="GO" id="GO:0030170">
    <property type="term" value="F:pyridoxal phosphate binding"/>
    <property type="evidence" value="ECO:0007669"/>
    <property type="project" value="TreeGrafter"/>
</dbReference>
<dbReference type="AlphaFoldDB" id="A0A2U8GVZ9"/>
<evidence type="ECO:0000256" key="11">
    <source>
        <dbReference type="PIRSR" id="PIRSR000390-2"/>
    </source>
</evidence>
<dbReference type="Gene3D" id="3.40.640.10">
    <property type="entry name" value="Type I PLP-dependent aspartate aminotransferase-like (Major domain)"/>
    <property type="match status" value="1"/>
</dbReference>
<comment type="pathway">
    <text evidence="2">Bacterial outer membrane biogenesis; LPS O-antigen biosynthesis.</text>
</comment>
<dbReference type="GO" id="GO:0102933">
    <property type="term" value="F:GDP-4-dehydro-6-deoxy-D-mannose-4-aminotransferase activity"/>
    <property type="evidence" value="ECO:0007669"/>
    <property type="project" value="UniProtKB-EC"/>
</dbReference>
<dbReference type="KEGG" id="acom:CEW83_19870"/>
<comment type="catalytic activity">
    <reaction evidence="7">
        <text>GDP-alpha-D-perosamine + 2-oxoglutarate = GDP-4-dehydro-alpha-D-rhamnose + L-glutamate</text>
        <dbReference type="Rhea" id="RHEA:36779"/>
        <dbReference type="ChEBI" id="CHEBI:16810"/>
        <dbReference type="ChEBI" id="CHEBI:29985"/>
        <dbReference type="ChEBI" id="CHEBI:57964"/>
        <dbReference type="ChEBI" id="CHEBI:73996"/>
        <dbReference type="EC" id="2.6.1.102"/>
    </reaction>
</comment>
<dbReference type="Proteomes" id="UP000244930">
    <property type="component" value="Chromosome"/>
</dbReference>
<dbReference type="InterPro" id="IPR015421">
    <property type="entry name" value="PyrdxlP-dep_Trfase_major"/>
</dbReference>
<gene>
    <name evidence="13" type="ORF">CEW83_19870</name>
</gene>
<dbReference type="InterPro" id="IPR015422">
    <property type="entry name" value="PyrdxlP-dep_Trfase_small"/>
</dbReference>
<dbReference type="SUPFAM" id="SSF53383">
    <property type="entry name" value="PLP-dependent transferases"/>
    <property type="match status" value="1"/>
</dbReference>
<feature type="active site" description="Proton acceptor" evidence="10">
    <location>
        <position position="221"/>
    </location>
</feature>
<evidence type="ECO:0000256" key="1">
    <source>
        <dbReference type="ARBA" id="ARBA00001933"/>
    </source>
</evidence>
<comment type="similarity">
    <text evidence="6 12">Belongs to the DegT/DnrJ/EryC1 family.</text>
</comment>
<dbReference type="InterPro" id="IPR015424">
    <property type="entry name" value="PyrdxlP-dep_Trfase"/>
</dbReference>
<dbReference type="EC" id="2.6.1.102" evidence="8"/>
<evidence type="ECO:0000256" key="6">
    <source>
        <dbReference type="ARBA" id="ARBA00037999"/>
    </source>
</evidence>
<accession>A0A2U8GVZ9</accession>
<dbReference type="InterPro" id="IPR026385">
    <property type="entry name" value="LegC-like"/>
</dbReference>
<name>A0A2U8GVZ9_9RHOO</name>
<evidence type="ECO:0000256" key="9">
    <source>
        <dbReference type="ARBA" id="ARBA00074221"/>
    </source>
</evidence>
<dbReference type="GO" id="GO:0000271">
    <property type="term" value="P:polysaccharide biosynthetic process"/>
    <property type="evidence" value="ECO:0007669"/>
    <property type="project" value="TreeGrafter"/>
</dbReference>
<reference evidence="13 14" key="1">
    <citation type="submission" date="2017-06" db="EMBL/GenBank/DDBJ databases">
        <title>Azoarcus.</title>
        <authorList>
            <person name="Woo J.-H."/>
            <person name="Kim H.-S."/>
        </authorList>
    </citation>
    <scope>NUCLEOTIDE SEQUENCE [LARGE SCALE GENOMIC DNA]</scope>
    <source>
        <strain evidence="13 14">TSPY31</strain>
    </source>
</reference>
<evidence type="ECO:0000256" key="8">
    <source>
        <dbReference type="ARBA" id="ARBA00066317"/>
    </source>
</evidence>
<evidence type="ECO:0000256" key="4">
    <source>
        <dbReference type="ARBA" id="ARBA00022679"/>
    </source>
</evidence>
<organism evidence="13 14">
    <name type="scientific">Parazoarcus communis</name>
    <dbReference type="NCBI Taxonomy" id="41977"/>
    <lineage>
        <taxon>Bacteria</taxon>
        <taxon>Pseudomonadati</taxon>
        <taxon>Pseudomonadota</taxon>
        <taxon>Betaproteobacteria</taxon>
        <taxon>Rhodocyclales</taxon>
        <taxon>Zoogloeaceae</taxon>
        <taxon>Parazoarcus</taxon>
    </lineage>
</organism>
<dbReference type="CDD" id="cd00616">
    <property type="entry name" value="AHBA_syn"/>
    <property type="match status" value="1"/>
</dbReference>
<sequence length="394" mass="42408">MMSVTSPVKDFVERVTAVLGVTEAPLALHEPAFSGNELAYVRECLDTGWVSTAGKFVDEFESRLAELSGARHAIAVVNGTAGLHAALHVSGVLAGDEVLVPTVSFVATANAVSQCGAVPHFVDCAPDTYGMSPAALAEHLRQVAEPAGGGFRNRHTGRRLAAIVPMHVFGHPVDIEPLLDLAARYRMPVVEDAAEALGARIGDRSAGTFGVAGVLSFNGNKIITTGGGGAVLTNDADVARRLKHLTTTAKAAHRWDFVHDEVAFNYRMPNLNAALGCAQLERLPEILRRKKGLADAYAHAFADAPDFRFVDEVRGRSSNNWLNAIELSASMSGRRDEFLEAAREAGYQCRPVWRLLHRLKPYAACPRMGLSVAESLEQRIINLPSSPQLFREVA</sequence>
<keyword evidence="5 11" id="KW-0663">Pyridoxal phosphate</keyword>
<evidence type="ECO:0000256" key="12">
    <source>
        <dbReference type="RuleBase" id="RU004508"/>
    </source>
</evidence>
<evidence type="ECO:0000313" key="14">
    <source>
        <dbReference type="Proteomes" id="UP000244930"/>
    </source>
</evidence>
<protein>
    <recommendedName>
        <fullName evidence="9">GDP-perosamine synthase</fullName>
        <ecNumber evidence="8">2.6.1.102</ecNumber>
    </recommendedName>
</protein>